<dbReference type="InParanoid" id="G9EJA7"/>
<organism evidence="1 2">
    <name type="scientific">Legionella drancourtii LLAP12</name>
    <dbReference type="NCBI Taxonomy" id="658187"/>
    <lineage>
        <taxon>Bacteria</taxon>
        <taxon>Pseudomonadati</taxon>
        <taxon>Pseudomonadota</taxon>
        <taxon>Gammaproteobacteria</taxon>
        <taxon>Legionellales</taxon>
        <taxon>Legionellaceae</taxon>
        <taxon>Legionella</taxon>
    </lineage>
</organism>
<reference evidence="1 2" key="1">
    <citation type="journal article" date="2011" name="BMC Genomics">
        <title>Insight into cross-talk between intra-amoebal pathogens.</title>
        <authorList>
            <person name="Gimenez G."/>
            <person name="Bertelli C."/>
            <person name="Moliner C."/>
            <person name="Robert C."/>
            <person name="Raoult D."/>
            <person name="Fournier P.E."/>
            <person name="Greub G."/>
        </authorList>
    </citation>
    <scope>NUCLEOTIDE SEQUENCE [LARGE SCALE GENOMIC DNA]</scope>
    <source>
        <strain evidence="1 2">LLAP12</strain>
    </source>
</reference>
<evidence type="ECO:0000313" key="2">
    <source>
        <dbReference type="Proteomes" id="UP000002770"/>
    </source>
</evidence>
<gene>
    <name evidence="1" type="ORF">LDG_5266</name>
</gene>
<dbReference type="Proteomes" id="UP000002770">
    <property type="component" value="Unassembled WGS sequence"/>
</dbReference>
<proteinExistence type="predicted"/>
<dbReference type="EMBL" id="JH413796">
    <property type="protein sequence ID" value="EHL32673.1"/>
    <property type="molecule type" value="Genomic_DNA"/>
</dbReference>
<protein>
    <submittedName>
        <fullName evidence="1">Uncharacterized protein</fullName>
    </submittedName>
</protein>
<sequence>MDEYLSWLQHLDNNAIALANSQFKMQVLSQATLKDVIAAVTKELTHIDTNAELGKTVRENAMNAFLGVRNYNAHIPLNVTVERFFNNKRDQDLQMVANLLIEGVRAAISEQTGKKAAISAKDLIPETTYLTFDTAVQHLEENKVKFELAVKIASAQLNEELQSAIKLLREQYKKTAGILQQAYQGRSSLIFSWQQYFIAFLQQQSGLNDNFANLGKKIPLDFLNANYLNPEVKELISELHQQDGTLKSEAKEMKSQIASASIDVINYMLLKNCIKKERKLYVAQGKHDGARMDSLERLSLEIERLDGINLPERFSLLIAAIKKEREVTAASHQKIGFLGYYRPSRLQKMYTKIIDEADKLETYAPKYAQHMSLNLDTLHYITLKNQILLHCKTYIKQGKHHQDRLDSLARLTQKIDALDGQEGTNEKRFTTLYLAVQQEEIVTIQSHLKVGFFGSWRPCRLQTVYAEILAQGAHVNQLSVAGVAAEYGGAVTQGM</sequence>
<accession>G9EJA7</accession>
<name>G9EJA7_9GAMM</name>
<dbReference type="AlphaFoldDB" id="G9EJA7"/>
<keyword evidence="2" id="KW-1185">Reference proteome</keyword>
<evidence type="ECO:0000313" key="1">
    <source>
        <dbReference type="EMBL" id="EHL32673.1"/>
    </source>
</evidence>
<dbReference type="HOGENOM" id="CLU_550723_0_0_6"/>